<feature type="region of interest" description="Disordered" evidence="1">
    <location>
        <begin position="1"/>
        <end position="42"/>
    </location>
</feature>
<name>A0A395HW87_ASPHC</name>
<dbReference type="GeneID" id="37201323"/>
<dbReference type="OrthoDB" id="4503790at2759"/>
<sequence>MERPRRAGPAQESANPGLARPRDCRLNEEERESISQRTARRPGLQVKIEEHWSDRATCQTETSLQRVREQQIEHRPRWLTSMDNLVEFIQNFRLPIALEEDVRMLLIDDGVDIEEKPLPGKINGGRGFCAQDHTQSLERIFLCRANAVDTRNLEAAIGEAAMAGISMFCAANDQGAVLDIGDAEASRAVWKWMGAAAAVDFIFPGPNVVKERLKDGPVDKGQTLIALQTQAVSQSSKPGDHLDGLEIQERMRENVFEEAAEISQGKTPGQFPAIVQEVANKLKTRKLL</sequence>
<accession>A0A395HW87</accession>
<organism evidence="2 3">
    <name type="scientific">Aspergillus homomorphus (strain CBS 101889)</name>
    <dbReference type="NCBI Taxonomy" id="1450537"/>
    <lineage>
        <taxon>Eukaryota</taxon>
        <taxon>Fungi</taxon>
        <taxon>Dikarya</taxon>
        <taxon>Ascomycota</taxon>
        <taxon>Pezizomycotina</taxon>
        <taxon>Eurotiomycetes</taxon>
        <taxon>Eurotiomycetidae</taxon>
        <taxon>Eurotiales</taxon>
        <taxon>Aspergillaceae</taxon>
        <taxon>Aspergillus</taxon>
        <taxon>Aspergillus subgen. Circumdati</taxon>
    </lineage>
</organism>
<dbReference type="EMBL" id="KZ824286">
    <property type="protein sequence ID" value="RAL11786.1"/>
    <property type="molecule type" value="Genomic_DNA"/>
</dbReference>
<dbReference type="VEuPathDB" id="FungiDB:BO97DRAFT_425085"/>
<evidence type="ECO:0000256" key="1">
    <source>
        <dbReference type="SAM" id="MobiDB-lite"/>
    </source>
</evidence>
<dbReference type="Proteomes" id="UP000248961">
    <property type="component" value="Unassembled WGS sequence"/>
</dbReference>
<protein>
    <submittedName>
        <fullName evidence="2">Uncharacterized protein</fullName>
    </submittedName>
</protein>
<evidence type="ECO:0000313" key="2">
    <source>
        <dbReference type="EMBL" id="RAL11786.1"/>
    </source>
</evidence>
<evidence type="ECO:0000313" key="3">
    <source>
        <dbReference type="Proteomes" id="UP000248961"/>
    </source>
</evidence>
<feature type="compositionally biased region" description="Basic and acidic residues" evidence="1">
    <location>
        <begin position="20"/>
        <end position="34"/>
    </location>
</feature>
<reference evidence="2 3" key="1">
    <citation type="submission" date="2018-02" db="EMBL/GenBank/DDBJ databases">
        <title>The genomes of Aspergillus section Nigri reveals drivers in fungal speciation.</title>
        <authorList>
            <consortium name="DOE Joint Genome Institute"/>
            <person name="Vesth T.C."/>
            <person name="Nybo J."/>
            <person name="Theobald S."/>
            <person name="Brandl J."/>
            <person name="Frisvad J.C."/>
            <person name="Nielsen K.F."/>
            <person name="Lyhne E.K."/>
            <person name="Kogle M.E."/>
            <person name="Kuo A."/>
            <person name="Riley R."/>
            <person name="Clum A."/>
            <person name="Nolan M."/>
            <person name="Lipzen A."/>
            <person name="Salamov A."/>
            <person name="Henrissat B."/>
            <person name="Wiebenga A."/>
            <person name="De vries R.P."/>
            <person name="Grigoriev I.V."/>
            <person name="Mortensen U.H."/>
            <person name="Andersen M.R."/>
            <person name="Baker S.E."/>
        </authorList>
    </citation>
    <scope>NUCLEOTIDE SEQUENCE [LARGE SCALE GENOMIC DNA]</scope>
    <source>
        <strain evidence="2 3">CBS 101889</strain>
    </source>
</reference>
<dbReference type="STRING" id="1450537.A0A395HW87"/>
<proteinExistence type="predicted"/>
<dbReference type="AlphaFoldDB" id="A0A395HW87"/>
<gene>
    <name evidence="2" type="ORF">BO97DRAFT_425085</name>
</gene>
<keyword evidence="3" id="KW-1185">Reference proteome</keyword>
<dbReference type="RefSeq" id="XP_025550940.1">
    <property type="nucleotide sequence ID" value="XM_025697034.1"/>
</dbReference>